<dbReference type="RefSeq" id="WP_168976614.1">
    <property type="nucleotide sequence ID" value="NZ_JABAGO010000070.1"/>
</dbReference>
<evidence type="ECO:0000313" key="2">
    <source>
        <dbReference type="EMBL" id="NMF01198.1"/>
    </source>
</evidence>
<dbReference type="EMBL" id="JABAGO010000070">
    <property type="protein sequence ID" value="NMF01198.1"/>
    <property type="molecule type" value="Genomic_DNA"/>
</dbReference>
<dbReference type="Proteomes" id="UP000561326">
    <property type="component" value="Unassembled WGS sequence"/>
</dbReference>
<comment type="caution">
    <text evidence="2">The sequence shown here is derived from an EMBL/GenBank/DDBJ whole genome shotgun (WGS) entry which is preliminary data.</text>
</comment>
<organism evidence="2 3">
    <name type="scientific">Aneurinibacillus aneurinilyticus</name>
    <name type="common">Bacillus aneurinolyticus</name>
    <dbReference type="NCBI Taxonomy" id="1391"/>
    <lineage>
        <taxon>Bacteria</taxon>
        <taxon>Bacillati</taxon>
        <taxon>Bacillota</taxon>
        <taxon>Bacilli</taxon>
        <taxon>Bacillales</taxon>
        <taxon>Paenibacillaceae</taxon>
        <taxon>Aneurinibacillus group</taxon>
        <taxon>Aneurinibacillus</taxon>
    </lineage>
</organism>
<reference evidence="2 3" key="1">
    <citation type="submission" date="2020-04" db="EMBL/GenBank/DDBJ databases">
        <authorList>
            <person name="Hitch T.C.A."/>
            <person name="Wylensek D."/>
            <person name="Clavel T."/>
        </authorList>
    </citation>
    <scope>NUCLEOTIDE SEQUENCE [LARGE SCALE GENOMIC DNA]</scope>
    <source>
        <strain evidence="2 3">WB01_D5_05</strain>
    </source>
</reference>
<name>A0A848D552_ANEAE</name>
<accession>A0A848D552</accession>
<dbReference type="AlphaFoldDB" id="A0A848D552"/>
<gene>
    <name evidence="2" type="ORF">HF838_23660</name>
</gene>
<evidence type="ECO:0000313" key="3">
    <source>
        <dbReference type="Proteomes" id="UP000561326"/>
    </source>
</evidence>
<feature type="chain" id="PRO_5032546410" evidence="1">
    <location>
        <begin position="21"/>
        <end position="193"/>
    </location>
</feature>
<sequence>MLALALVAAVSTSLFNVALASDKTELSQTETNALIQQTNSYNPGNVSFDFEHPENMKKSKATLEIVPDSDSSEKAQTASNPRVPFAGGIGYTYVVSAGLYYEGAHSTVPNDTFPYVGVHGYIGKQRPSEKSVTWVDDDSDYGIATKNAISVVTGENKKAKGVVGDAIYGKALHTITTLLGTATAETDDGLIIR</sequence>
<evidence type="ECO:0000256" key="1">
    <source>
        <dbReference type="SAM" id="SignalP"/>
    </source>
</evidence>
<feature type="signal peptide" evidence="1">
    <location>
        <begin position="1"/>
        <end position="20"/>
    </location>
</feature>
<proteinExistence type="predicted"/>
<keyword evidence="1" id="KW-0732">Signal</keyword>
<protein>
    <submittedName>
        <fullName evidence="2">Uncharacterized protein</fullName>
    </submittedName>
</protein>